<dbReference type="RefSeq" id="WP_190443558.1">
    <property type="nucleotide sequence ID" value="NZ_JAMPKM010000035.1"/>
</dbReference>
<evidence type="ECO:0000313" key="2">
    <source>
        <dbReference type="EMBL" id="MEP0820588.1"/>
    </source>
</evidence>
<reference evidence="2 3" key="1">
    <citation type="submission" date="2022-04" db="EMBL/GenBank/DDBJ databases">
        <title>Positive selection, recombination, and allopatry shape intraspecific diversity of widespread and dominant cyanobacteria.</title>
        <authorList>
            <person name="Wei J."/>
            <person name="Shu W."/>
            <person name="Hu C."/>
        </authorList>
    </citation>
    <scope>NUCLEOTIDE SEQUENCE [LARGE SCALE GENOMIC DNA]</scope>
    <source>
        <strain evidence="2 3">GB2-A4</strain>
    </source>
</reference>
<keyword evidence="1" id="KW-0472">Membrane</keyword>
<dbReference type="EMBL" id="JAMPKM010000035">
    <property type="protein sequence ID" value="MEP0820588.1"/>
    <property type="molecule type" value="Genomic_DNA"/>
</dbReference>
<organism evidence="2 3">
    <name type="scientific">Trichocoleus desertorum GB2-A4</name>
    <dbReference type="NCBI Taxonomy" id="2933944"/>
    <lineage>
        <taxon>Bacteria</taxon>
        <taxon>Bacillati</taxon>
        <taxon>Cyanobacteriota</taxon>
        <taxon>Cyanophyceae</taxon>
        <taxon>Leptolyngbyales</taxon>
        <taxon>Trichocoleusaceae</taxon>
        <taxon>Trichocoleus</taxon>
    </lineage>
</organism>
<sequence>MSKRHNKIWNWIRSDGASLAGSWFSGIVSAAIKGLTKHVLASSPAMLVGGVVGGSLLGVLGGYGIRKNLSTTASRELEQSELSKRLEEKLAKSAQKSREEFYLKQKAQQNVGHLEEYVVVYEGYNAEAGHYRFKRTDNGGYLHAQIRDFSGGIGVGDTLIFRRSRGSYWAVVELI</sequence>
<evidence type="ECO:0000313" key="3">
    <source>
        <dbReference type="Proteomes" id="UP001464891"/>
    </source>
</evidence>
<accession>A0ABV0JFN5</accession>
<keyword evidence="1" id="KW-1133">Transmembrane helix</keyword>
<feature type="transmembrane region" description="Helical" evidence="1">
    <location>
        <begin position="46"/>
        <end position="65"/>
    </location>
</feature>
<keyword evidence="1" id="KW-0812">Transmembrane</keyword>
<evidence type="ECO:0000256" key="1">
    <source>
        <dbReference type="SAM" id="Phobius"/>
    </source>
</evidence>
<proteinExistence type="predicted"/>
<comment type="caution">
    <text evidence="2">The sequence shown here is derived from an EMBL/GenBank/DDBJ whole genome shotgun (WGS) entry which is preliminary data.</text>
</comment>
<protein>
    <submittedName>
        <fullName evidence="2">Uncharacterized protein</fullName>
    </submittedName>
</protein>
<dbReference type="Proteomes" id="UP001464891">
    <property type="component" value="Unassembled WGS sequence"/>
</dbReference>
<keyword evidence="3" id="KW-1185">Reference proteome</keyword>
<name>A0ABV0JFN5_9CYAN</name>
<gene>
    <name evidence="2" type="ORF">NC998_26210</name>
</gene>